<dbReference type="PANTHER" id="PTHR35311">
    <property type="entry name" value="KINETOCHORE-ASSOCIATED PROTEIN KNL-2 HOMOLOG"/>
    <property type="match status" value="1"/>
</dbReference>
<sequence>MAISVHSPCKINSSSSLRKKNSEVELELRLLEALEIYPPSKLRENSEVELELRLLEALEIYPPSKLRGVHPHFVLYGLTEYMRRSFSRPFTADDVLKLLERFFNLEMVVLLHYWWLIKAGSDSHGKRLGIGGIASKGSQSIRCFSSAHIIKRHDAVTLGTIDGLTISVHGHLNRARTLENGFSREVCEHFEIGFPYYWEEYGAVSVDEEPTKFPSTPGGQGTNTSSGDIFDDILQKYDGAIHCSLASSAEKVEYNPTTKNVDSISTPDGTLPSHKKTKGEQKQRSKGKVLDIERSGGPLTRSRARLLRTNVSGGIC</sequence>
<evidence type="ECO:0000313" key="3">
    <source>
        <dbReference type="EMBL" id="KAL3646402.1"/>
    </source>
</evidence>
<protein>
    <recommendedName>
        <fullName evidence="2">SANTA domain-containing protein</fullName>
    </recommendedName>
</protein>
<feature type="domain" description="SANTA" evidence="2">
    <location>
        <begin position="109"/>
        <end position="201"/>
    </location>
</feature>
<dbReference type="InterPro" id="IPR053090">
    <property type="entry name" value="Centromere_KNL-2_homolog"/>
</dbReference>
<name>A0ABD3DXS5_9LAMI</name>
<keyword evidence="4" id="KW-1185">Reference proteome</keyword>
<gene>
    <name evidence="3" type="ORF">CASFOL_011582</name>
</gene>
<evidence type="ECO:0000259" key="2">
    <source>
        <dbReference type="Pfam" id="PF09133"/>
    </source>
</evidence>
<dbReference type="PANTHER" id="PTHR35311:SF1">
    <property type="entry name" value="PROTEIN EMBRYO DEFECTIVE 1674"/>
    <property type="match status" value="1"/>
</dbReference>
<feature type="compositionally biased region" description="Polar residues" evidence="1">
    <location>
        <begin position="257"/>
        <end position="268"/>
    </location>
</feature>
<dbReference type="AlphaFoldDB" id="A0ABD3DXS5"/>
<evidence type="ECO:0000313" key="4">
    <source>
        <dbReference type="Proteomes" id="UP001632038"/>
    </source>
</evidence>
<feature type="region of interest" description="Disordered" evidence="1">
    <location>
        <begin position="257"/>
        <end position="297"/>
    </location>
</feature>
<accession>A0ABD3DXS5</accession>
<feature type="compositionally biased region" description="Basic and acidic residues" evidence="1">
    <location>
        <begin position="278"/>
        <end position="294"/>
    </location>
</feature>
<evidence type="ECO:0000256" key="1">
    <source>
        <dbReference type="SAM" id="MobiDB-lite"/>
    </source>
</evidence>
<comment type="caution">
    <text evidence="3">The sequence shown here is derived from an EMBL/GenBank/DDBJ whole genome shotgun (WGS) entry which is preliminary data.</text>
</comment>
<proteinExistence type="predicted"/>
<reference evidence="4" key="1">
    <citation type="journal article" date="2024" name="IScience">
        <title>Strigolactones Initiate the Formation of Haustorium-like Structures in Castilleja.</title>
        <authorList>
            <person name="Buerger M."/>
            <person name="Peterson D."/>
            <person name="Chory J."/>
        </authorList>
    </citation>
    <scope>NUCLEOTIDE SEQUENCE [LARGE SCALE GENOMIC DNA]</scope>
</reference>
<organism evidence="3 4">
    <name type="scientific">Castilleja foliolosa</name>
    <dbReference type="NCBI Taxonomy" id="1961234"/>
    <lineage>
        <taxon>Eukaryota</taxon>
        <taxon>Viridiplantae</taxon>
        <taxon>Streptophyta</taxon>
        <taxon>Embryophyta</taxon>
        <taxon>Tracheophyta</taxon>
        <taxon>Spermatophyta</taxon>
        <taxon>Magnoliopsida</taxon>
        <taxon>eudicotyledons</taxon>
        <taxon>Gunneridae</taxon>
        <taxon>Pentapetalae</taxon>
        <taxon>asterids</taxon>
        <taxon>lamiids</taxon>
        <taxon>Lamiales</taxon>
        <taxon>Orobanchaceae</taxon>
        <taxon>Pedicularideae</taxon>
        <taxon>Castillejinae</taxon>
        <taxon>Castilleja</taxon>
    </lineage>
</organism>
<dbReference type="Pfam" id="PF09133">
    <property type="entry name" value="SANTA"/>
    <property type="match status" value="1"/>
</dbReference>
<dbReference type="Proteomes" id="UP001632038">
    <property type="component" value="Unassembled WGS sequence"/>
</dbReference>
<dbReference type="InterPro" id="IPR015216">
    <property type="entry name" value="SANTA"/>
</dbReference>
<dbReference type="EMBL" id="JAVIJP010000013">
    <property type="protein sequence ID" value="KAL3646402.1"/>
    <property type="molecule type" value="Genomic_DNA"/>
</dbReference>